<evidence type="ECO:0000256" key="1">
    <source>
        <dbReference type="SAM" id="SignalP"/>
    </source>
</evidence>
<evidence type="ECO:0000313" key="2">
    <source>
        <dbReference type="EMBL" id="WET65390.1"/>
    </source>
</evidence>
<evidence type="ECO:0008006" key="4">
    <source>
        <dbReference type="Google" id="ProtNLM"/>
    </source>
</evidence>
<evidence type="ECO:0000313" key="3">
    <source>
        <dbReference type="Proteomes" id="UP001221009"/>
    </source>
</evidence>
<gene>
    <name evidence="2" type="ORF">P2T59_05225</name>
</gene>
<organism evidence="2 3">
    <name type="scientific">Parabacteroides distasonis</name>
    <dbReference type="NCBI Taxonomy" id="823"/>
    <lineage>
        <taxon>Bacteria</taxon>
        <taxon>Pseudomonadati</taxon>
        <taxon>Bacteroidota</taxon>
        <taxon>Bacteroidia</taxon>
        <taxon>Bacteroidales</taxon>
        <taxon>Tannerellaceae</taxon>
        <taxon>Parabacteroides</taxon>
    </lineage>
</organism>
<dbReference type="AlphaFoldDB" id="A0AAX3QWH4"/>
<sequence length="291" mass="30847">MNIRQTMLHLSGGLLLLLTPACTSEVDLEGGQPLEVTAEIVSSLSTRAVDATNYDKSSFSTDDEIQINGGSQTVTYRKDATNGWIPKTAGSSLTVSGSSTASSFSASYPAAFTFILQDQKSYENFWQSNKLEAKGGSNVTLSSNKVNFTFMPVAAKITISINYASSGGATTKYRNVTATLAGNGIRTGASSSETIEMLHTGDNAAASDKHTFVCILRPGANMSFKLSVSRTLDGASSPEATQQTFTQPAYTFGASKNYVYNFTSSDELILTSVEVMGFTETTVPDNPISAT</sequence>
<protein>
    <recommendedName>
        <fullName evidence="4">Fimbrillin family protein</fullName>
    </recommendedName>
</protein>
<accession>A0AAX3QWH4</accession>
<feature type="chain" id="PRO_5043724406" description="Fimbrillin family protein" evidence="1">
    <location>
        <begin position="24"/>
        <end position="291"/>
    </location>
</feature>
<dbReference type="CDD" id="cd13121">
    <property type="entry name" value="BF2867_like_C"/>
    <property type="match status" value="1"/>
</dbReference>
<dbReference type="Proteomes" id="UP001221009">
    <property type="component" value="Chromosome"/>
</dbReference>
<dbReference type="EMBL" id="CP120353">
    <property type="protein sequence ID" value="WET65390.1"/>
    <property type="molecule type" value="Genomic_DNA"/>
</dbReference>
<keyword evidence="1" id="KW-0732">Signal</keyword>
<feature type="signal peptide" evidence="1">
    <location>
        <begin position="1"/>
        <end position="23"/>
    </location>
</feature>
<proteinExistence type="predicted"/>
<name>A0AAX3QWH4_PARDI</name>
<reference evidence="2" key="1">
    <citation type="submission" date="2023-03" db="EMBL/GenBank/DDBJ databases">
        <title>Parabacteroides distasonis, a bacteria resistant against UC.</title>
        <authorList>
            <person name="Dai W."/>
        </authorList>
    </citation>
    <scope>NUCLEOTIDE SEQUENCE</scope>
    <source>
        <strain evidence="2">F1-28</strain>
    </source>
</reference>
<dbReference type="RefSeq" id="WP_229033059.1">
    <property type="nucleotide sequence ID" value="NZ_AP019729.1"/>
</dbReference>